<sequence length="80" mass="8736">MQEILTAIGVRDVLSPESVEIADKKLFGDFHISEAKSNVRDIYLPTNVPSDTPTFQHGVADKHDTGIHSLQIGLTQCVSC</sequence>
<dbReference type="EMBL" id="CAJHJT010000001">
    <property type="protein sequence ID" value="CAD6992981.1"/>
    <property type="molecule type" value="Genomic_DNA"/>
</dbReference>
<reference evidence="1" key="1">
    <citation type="submission" date="2020-11" db="EMBL/GenBank/DDBJ databases">
        <authorList>
            <person name="Whitehead M."/>
        </authorList>
    </citation>
    <scope>NUCLEOTIDE SEQUENCE</scope>
    <source>
        <strain evidence="1">EGII</strain>
    </source>
</reference>
<name>A0A811U2X2_CERCA</name>
<comment type="caution">
    <text evidence="1">The sequence shown here is derived from an EMBL/GenBank/DDBJ whole genome shotgun (WGS) entry which is preliminary data.</text>
</comment>
<gene>
    <name evidence="1" type="ORF">CCAP1982_LOCUS1812</name>
</gene>
<evidence type="ECO:0000313" key="1">
    <source>
        <dbReference type="EMBL" id="CAD6992981.1"/>
    </source>
</evidence>
<proteinExistence type="predicted"/>
<evidence type="ECO:0000313" key="2">
    <source>
        <dbReference type="Proteomes" id="UP000606786"/>
    </source>
</evidence>
<dbReference type="AlphaFoldDB" id="A0A811U2X2"/>
<accession>A0A811U2X2</accession>
<protein>
    <submittedName>
        <fullName evidence="1">(Mediterranean fruit fly) hypothetical protein</fullName>
    </submittedName>
</protein>
<keyword evidence="2" id="KW-1185">Reference proteome</keyword>
<organism evidence="1 2">
    <name type="scientific">Ceratitis capitata</name>
    <name type="common">Mediterranean fruit fly</name>
    <name type="synonym">Tephritis capitata</name>
    <dbReference type="NCBI Taxonomy" id="7213"/>
    <lineage>
        <taxon>Eukaryota</taxon>
        <taxon>Metazoa</taxon>
        <taxon>Ecdysozoa</taxon>
        <taxon>Arthropoda</taxon>
        <taxon>Hexapoda</taxon>
        <taxon>Insecta</taxon>
        <taxon>Pterygota</taxon>
        <taxon>Neoptera</taxon>
        <taxon>Endopterygota</taxon>
        <taxon>Diptera</taxon>
        <taxon>Brachycera</taxon>
        <taxon>Muscomorpha</taxon>
        <taxon>Tephritoidea</taxon>
        <taxon>Tephritidae</taxon>
        <taxon>Ceratitis</taxon>
        <taxon>Ceratitis</taxon>
    </lineage>
</organism>
<dbReference type="Proteomes" id="UP000606786">
    <property type="component" value="Unassembled WGS sequence"/>
</dbReference>